<gene>
    <name evidence="3" type="ORF">NK718_13900</name>
</gene>
<organism evidence="3 4">
    <name type="scientific">Alsobacter ponti</name>
    <dbReference type="NCBI Taxonomy" id="2962936"/>
    <lineage>
        <taxon>Bacteria</taxon>
        <taxon>Pseudomonadati</taxon>
        <taxon>Pseudomonadota</taxon>
        <taxon>Alphaproteobacteria</taxon>
        <taxon>Hyphomicrobiales</taxon>
        <taxon>Alsobacteraceae</taxon>
        <taxon>Alsobacter</taxon>
    </lineage>
</organism>
<proteinExistence type="predicted"/>
<protein>
    <submittedName>
        <fullName evidence="3">Thermonuclease family protein</fullName>
    </submittedName>
</protein>
<feature type="domain" description="TNase-like" evidence="2">
    <location>
        <begin position="21"/>
        <end position="145"/>
    </location>
</feature>
<feature type="signal peptide" evidence="1">
    <location>
        <begin position="1"/>
        <end position="21"/>
    </location>
</feature>
<evidence type="ECO:0000256" key="1">
    <source>
        <dbReference type="SAM" id="SignalP"/>
    </source>
</evidence>
<keyword evidence="4" id="KW-1185">Reference proteome</keyword>
<dbReference type="RefSeq" id="WP_254743401.1">
    <property type="nucleotide sequence ID" value="NZ_JANCLU010000013.1"/>
</dbReference>
<feature type="chain" id="PRO_5045248554" evidence="1">
    <location>
        <begin position="22"/>
        <end position="164"/>
    </location>
</feature>
<dbReference type="Gene3D" id="2.40.50.90">
    <property type="match status" value="1"/>
</dbReference>
<evidence type="ECO:0000313" key="4">
    <source>
        <dbReference type="Proteomes" id="UP001205890"/>
    </source>
</evidence>
<accession>A0ABT1LDM7</accession>
<dbReference type="PROSITE" id="PS50830">
    <property type="entry name" value="TNASE_3"/>
    <property type="match status" value="1"/>
</dbReference>
<comment type="caution">
    <text evidence="3">The sequence shown here is derived from an EMBL/GenBank/DDBJ whole genome shotgun (WGS) entry which is preliminary data.</text>
</comment>
<evidence type="ECO:0000259" key="2">
    <source>
        <dbReference type="PROSITE" id="PS50830"/>
    </source>
</evidence>
<evidence type="ECO:0000313" key="3">
    <source>
        <dbReference type="EMBL" id="MCP8939616.1"/>
    </source>
</evidence>
<sequence>MRATLFAALFAVFAAPAASLAADYTGVAKAVDADVIEIGGKRIMLFGMESVERKQNCTIDGKPWECWPAAVRQLETLVSQGETTCRPMRPPDRYGRELALCEINGKSLNEAMVASGFAVARTDETNDFVAAEQRAREQKLGLWQGKFLKPWDFRLAAGILVDRP</sequence>
<dbReference type="EMBL" id="JANCLU010000013">
    <property type="protein sequence ID" value="MCP8939616.1"/>
    <property type="molecule type" value="Genomic_DNA"/>
</dbReference>
<dbReference type="PANTHER" id="PTHR12302">
    <property type="entry name" value="EBNA2 BINDING PROTEIN P100"/>
    <property type="match status" value="1"/>
</dbReference>
<dbReference type="InterPro" id="IPR035437">
    <property type="entry name" value="SNase_OB-fold_sf"/>
</dbReference>
<name>A0ABT1LDM7_9HYPH</name>
<dbReference type="InterPro" id="IPR016071">
    <property type="entry name" value="Staphylococal_nuclease_OB-fold"/>
</dbReference>
<dbReference type="PANTHER" id="PTHR12302:SF26">
    <property type="entry name" value="BLR1266 PROTEIN"/>
    <property type="match status" value="1"/>
</dbReference>
<dbReference type="Proteomes" id="UP001205890">
    <property type="component" value="Unassembled WGS sequence"/>
</dbReference>
<dbReference type="SMART" id="SM00318">
    <property type="entry name" value="SNc"/>
    <property type="match status" value="1"/>
</dbReference>
<keyword evidence="1" id="KW-0732">Signal</keyword>
<dbReference type="SUPFAM" id="SSF50199">
    <property type="entry name" value="Staphylococcal nuclease"/>
    <property type="match status" value="1"/>
</dbReference>
<dbReference type="Pfam" id="PF00565">
    <property type="entry name" value="SNase"/>
    <property type="match status" value="1"/>
</dbReference>
<reference evidence="3 4" key="1">
    <citation type="submission" date="2022-07" db="EMBL/GenBank/DDBJ databases">
        <authorList>
            <person name="Li W.-J."/>
            <person name="Deng Q.-Q."/>
        </authorList>
    </citation>
    <scope>NUCLEOTIDE SEQUENCE [LARGE SCALE GENOMIC DNA]</scope>
    <source>
        <strain evidence="3 4">SYSU M60028</strain>
    </source>
</reference>